<evidence type="ECO:0000313" key="4">
    <source>
        <dbReference type="EMBL" id="TMJ05012.1"/>
    </source>
</evidence>
<comment type="caution">
    <text evidence="4">The sequence shown here is derived from an EMBL/GenBank/DDBJ whole genome shotgun (WGS) entry which is preliminary data.</text>
</comment>
<keyword evidence="1 4" id="KW-0808">Transferase</keyword>
<dbReference type="AlphaFoldDB" id="A0A537LAG3"/>
<reference evidence="4 5" key="1">
    <citation type="journal article" date="2019" name="Nat. Microbiol.">
        <title>Mediterranean grassland soil C-N compound turnover is dependent on rainfall and depth, and is mediated by genomically divergent microorganisms.</title>
        <authorList>
            <person name="Diamond S."/>
            <person name="Andeer P.F."/>
            <person name="Li Z."/>
            <person name="Crits-Christoph A."/>
            <person name="Burstein D."/>
            <person name="Anantharaman K."/>
            <person name="Lane K.R."/>
            <person name="Thomas B.C."/>
            <person name="Pan C."/>
            <person name="Northen T.R."/>
            <person name="Banfield J.F."/>
        </authorList>
    </citation>
    <scope>NUCLEOTIDE SEQUENCE [LARGE SCALE GENOMIC DNA]</scope>
    <source>
        <strain evidence="4">NP_4</strain>
    </source>
</reference>
<evidence type="ECO:0000259" key="2">
    <source>
        <dbReference type="Pfam" id="PF00534"/>
    </source>
</evidence>
<dbReference type="InterPro" id="IPR001296">
    <property type="entry name" value="Glyco_trans_1"/>
</dbReference>
<sequence>MMRVDAATRWVVLDTRLVRHTGIGTYIRTLFSRLPRLADGLEYLAISNPGLPRVGTFPVLTVRSRPLDLTTQFLPFELRGVNAALLHVPYITAPLLWPGRLVITIHDLIPLILPETIPSRVRRGAFHLWASMAAQKATVIVTDSECSRRDIVRLLGVPPRKVVVIPPAIGEEFIPADRNRAGDAHRLLSGERYFLSVGRHKPHKNLSRLIRAFHRVRQEQRAALVIAGPEPPPADLRDEVQRLGLEHTVQFAGHVDDADLPGYYQAAVAVVIPSLYEGFGLPALEGMACGTPVVASNRAALPEVVGDAALLIDPEDEHGLAAAMLRLLRDDSLRQELRERGLARAQTFSAQTSAARLADIYRTLAQEERPNPDGA</sequence>
<feature type="domain" description="Glycosyl transferase family 1" evidence="2">
    <location>
        <begin position="185"/>
        <end position="341"/>
    </location>
</feature>
<dbReference type="EMBL" id="VBAL01000035">
    <property type="protein sequence ID" value="TMJ05012.1"/>
    <property type="molecule type" value="Genomic_DNA"/>
</dbReference>
<name>A0A537LAG3_9BACT</name>
<dbReference type="GO" id="GO:0016757">
    <property type="term" value="F:glycosyltransferase activity"/>
    <property type="evidence" value="ECO:0007669"/>
    <property type="project" value="InterPro"/>
</dbReference>
<evidence type="ECO:0000256" key="1">
    <source>
        <dbReference type="ARBA" id="ARBA00022679"/>
    </source>
</evidence>
<evidence type="ECO:0000313" key="5">
    <source>
        <dbReference type="Proteomes" id="UP000319353"/>
    </source>
</evidence>
<dbReference type="PANTHER" id="PTHR46401">
    <property type="entry name" value="GLYCOSYLTRANSFERASE WBBK-RELATED"/>
    <property type="match status" value="1"/>
</dbReference>
<dbReference type="InterPro" id="IPR028098">
    <property type="entry name" value="Glyco_trans_4-like_N"/>
</dbReference>
<dbReference type="Proteomes" id="UP000319353">
    <property type="component" value="Unassembled WGS sequence"/>
</dbReference>
<dbReference type="Pfam" id="PF13439">
    <property type="entry name" value="Glyco_transf_4"/>
    <property type="match status" value="1"/>
</dbReference>
<accession>A0A537LAG3</accession>
<dbReference type="CDD" id="cd03809">
    <property type="entry name" value="GT4_MtfB-like"/>
    <property type="match status" value="1"/>
</dbReference>
<dbReference type="GO" id="GO:0009103">
    <property type="term" value="P:lipopolysaccharide biosynthetic process"/>
    <property type="evidence" value="ECO:0007669"/>
    <property type="project" value="TreeGrafter"/>
</dbReference>
<protein>
    <submittedName>
        <fullName evidence="4">Glycosyltransferase family 4 protein</fullName>
    </submittedName>
</protein>
<dbReference type="FunFam" id="3.40.50.2000:FF:000119">
    <property type="entry name" value="Glycosyl transferase group 1"/>
    <property type="match status" value="1"/>
</dbReference>
<dbReference type="SUPFAM" id="SSF53756">
    <property type="entry name" value="UDP-Glycosyltransferase/glycogen phosphorylase"/>
    <property type="match status" value="1"/>
</dbReference>
<dbReference type="Pfam" id="PF00534">
    <property type="entry name" value="Glycos_transf_1"/>
    <property type="match status" value="1"/>
</dbReference>
<proteinExistence type="predicted"/>
<dbReference type="Gene3D" id="3.40.50.2000">
    <property type="entry name" value="Glycogen Phosphorylase B"/>
    <property type="match status" value="2"/>
</dbReference>
<organism evidence="4 5">
    <name type="scientific">Candidatus Segetimicrobium genomatis</name>
    <dbReference type="NCBI Taxonomy" id="2569760"/>
    <lineage>
        <taxon>Bacteria</taxon>
        <taxon>Bacillati</taxon>
        <taxon>Candidatus Sysuimicrobiota</taxon>
        <taxon>Candidatus Sysuimicrobiia</taxon>
        <taxon>Candidatus Sysuimicrobiales</taxon>
        <taxon>Candidatus Segetimicrobiaceae</taxon>
        <taxon>Candidatus Segetimicrobium</taxon>
    </lineage>
</organism>
<evidence type="ECO:0000259" key="3">
    <source>
        <dbReference type="Pfam" id="PF13439"/>
    </source>
</evidence>
<feature type="domain" description="Glycosyltransferase subfamily 4-like N-terminal" evidence="3">
    <location>
        <begin position="22"/>
        <end position="169"/>
    </location>
</feature>
<dbReference type="PANTHER" id="PTHR46401:SF2">
    <property type="entry name" value="GLYCOSYLTRANSFERASE WBBK-RELATED"/>
    <property type="match status" value="1"/>
</dbReference>
<gene>
    <name evidence="4" type="ORF">E6H01_03885</name>
</gene>